<organism evidence="5 6">
    <name type="scientific">Roseimaritima multifibrata</name>
    <dbReference type="NCBI Taxonomy" id="1930274"/>
    <lineage>
        <taxon>Bacteria</taxon>
        <taxon>Pseudomonadati</taxon>
        <taxon>Planctomycetota</taxon>
        <taxon>Planctomycetia</taxon>
        <taxon>Pirellulales</taxon>
        <taxon>Pirellulaceae</taxon>
        <taxon>Roseimaritima</taxon>
    </lineage>
</organism>
<dbReference type="KEGG" id="rml:FF011L_48950"/>
<keyword evidence="3 5" id="KW-0808">Transferase</keyword>
<evidence type="ECO:0000256" key="4">
    <source>
        <dbReference type="SAM" id="Phobius"/>
    </source>
</evidence>
<keyword evidence="4" id="KW-1133">Transmembrane helix</keyword>
<gene>
    <name evidence="5" type="primary">icaA</name>
    <name evidence="5" type="ORF">FF011L_48950</name>
</gene>
<proteinExistence type="inferred from homology"/>
<dbReference type="InterPro" id="IPR029044">
    <property type="entry name" value="Nucleotide-diphossugar_trans"/>
</dbReference>
<comment type="similarity">
    <text evidence="1">Belongs to the glycosyltransferase 2 family.</text>
</comment>
<dbReference type="CDD" id="cd06438">
    <property type="entry name" value="EpsO_like"/>
    <property type="match status" value="1"/>
</dbReference>
<evidence type="ECO:0000256" key="1">
    <source>
        <dbReference type="ARBA" id="ARBA00006739"/>
    </source>
</evidence>
<accession>A0A517MMK5</accession>
<evidence type="ECO:0000313" key="6">
    <source>
        <dbReference type="Proteomes" id="UP000320672"/>
    </source>
</evidence>
<evidence type="ECO:0000256" key="3">
    <source>
        <dbReference type="ARBA" id="ARBA00022679"/>
    </source>
</evidence>
<dbReference type="GO" id="GO:0016757">
    <property type="term" value="F:glycosyltransferase activity"/>
    <property type="evidence" value="ECO:0007669"/>
    <property type="project" value="UniProtKB-KW"/>
</dbReference>
<name>A0A517MMK5_9BACT</name>
<dbReference type="PANTHER" id="PTHR43630:SF1">
    <property type="entry name" value="POLY-BETA-1,6-N-ACETYL-D-GLUCOSAMINE SYNTHASE"/>
    <property type="match status" value="1"/>
</dbReference>
<keyword evidence="4" id="KW-0472">Membrane</keyword>
<reference evidence="5 6" key="1">
    <citation type="submission" date="2019-02" db="EMBL/GenBank/DDBJ databases">
        <title>Deep-cultivation of Planctomycetes and their phenomic and genomic characterization uncovers novel biology.</title>
        <authorList>
            <person name="Wiegand S."/>
            <person name="Jogler M."/>
            <person name="Boedeker C."/>
            <person name="Pinto D."/>
            <person name="Vollmers J."/>
            <person name="Rivas-Marin E."/>
            <person name="Kohn T."/>
            <person name="Peeters S.H."/>
            <person name="Heuer A."/>
            <person name="Rast P."/>
            <person name="Oberbeckmann S."/>
            <person name="Bunk B."/>
            <person name="Jeske O."/>
            <person name="Meyerdierks A."/>
            <person name="Storesund J.E."/>
            <person name="Kallscheuer N."/>
            <person name="Luecker S."/>
            <person name="Lage O.M."/>
            <person name="Pohl T."/>
            <person name="Merkel B.J."/>
            <person name="Hornburger P."/>
            <person name="Mueller R.-W."/>
            <person name="Bruemmer F."/>
            <person name="Labrenz M."/>
            <person name="Spormann A.M."/>
            <person name="Op den Camp H."/>
            <person name="Overmann J."/>
            <person name="Amann R."/>
            <person name="Jetten M.S.M."/>
            <person name="Mascher T."/>
            <person name="Medema M.H."/>
            <person name="Devos D.P."/>
            <person name="Kaster A.-K."/>
            <person name="Ovreas L."/>
            <person name="Rohde M."/>
            <person name="Galperin M.Y."/>
            <person name="Jogler C."/>
        </authorList>
    </citation>
    <scope>NUCLEOTIDE SEQUENCE [LARGE SCALE GENOMIC DNA]</scope>
    <source>
        <strain evidence="5 6">FF011L</strain>
    </source>
</reference>
<feature type="transmembrane region" description="Helical" evidence="4">
    <location>
        <begin position="323"/>
        <end position="348"/>
    </location>
</feature>
<protein>
    <submittedName>
        <fullName evidence="5">Poly-beta-1,6-N-acetyl-D-glucosamine synthase</fullName>
        <ecNumber evidence="5">2.4.1.-</ecNumber>
    </submittedName>
</protein>
<feature type="transmembrane region" description="Helical" evidence="4">
    <location>
        <begin position="288"/>
        <end position="317"/>
    </location>
</feature>
<evidence type="ECO:0000256" key="2">
    <source>
        <dbReference type="ARBA" id="ARBA00022676"/>
    </source>
</evidence>
<dbReference type="Proteomes" id="UP000320672">
    <property type="component" value="Chromosome"/>
</dbReference>
<dbReference type="RefSeq" id="WP_145354284.1">
    <property type="nucleotide sequence ID" value="NZ_CP036262.1"/>
</dbReference>
<feature type="transmembrane region" description="Helical" evidence="4">
    <location>
        <begin position="6"/>
        <end position="30"/>
    </location>
</feature>
<evidence type="ECO:0000313" key="5">
    <source>
        <dbReference type="EMBL" id="QDS96090.1"/>
    </source>
</evidence>
<dbReference type="EMBL" id="CP036262">
    <property type="protein sequence ID" value="QDS96090.1"/>
    <property type="molecule type" value="Genomic_DNA"/>
</dbReference>
<dbReference type="EC" id="2.4.1.-" evidence="5"/>
<keyword evidence="2 5" id="KW-0328">Glycosyltransferase</keyword>
<keyword evidence="4" id="KW-0812">Transmembrane</keyword>
<dbReference type="PANTHER" id="PTHR43630">
    <property type="entry name" value="POLY-BETA-1,6-N-ACETYL-D-GLUCOSAMINE SYNTHASE"/>
    <property type="match status" value="1"/>
</dbReference>
<sequence>MIIFYFLLVIALIDGLLLGVLAIELWTAFLPTRRLRRGERLDVAVIVPAHNESDGITRTLESLKQQSLPTDRLLVVADNCTDDTADCARATGVEVIERFKDTARGKGYAIDFGIQHLRVRPPAVVVICDADCTLEPGSLDSLASQVSWTGSPAQALYLMRQPKIPGPESSVSAFAFLIKNWVRPRALDRAGLPVMLTGSGMAFPWSAIATIDVASGEIVEDLAIGLKLTRRRLGPKFCESAVVWSELPANPEAVVAQRTRWEHGYLATIFRDVPKLVRDFFKSGRITLLAVALDLSVPPLALLVLVSALVASLTLIYGLATNLWQPFLLVVLPGLSAALGLMAAWYGFARTQLPAKLVLSIPLYVLKKLNIYRRFVTKRQQDWVRTQR</sequence>
<dbReference type="AlphaFoldDB" id="A0A517MMK5"/>
<dbReference type="OrthoDB" id="9797391at2"/>
<keyword evidence="6" id="KW-1185">Reference proteome</keyword>
<dbReference type="Gene3D" id="3.90.550.10">
    <property type="entry name" value="Spore Coat Polysaccharide Biosynthesis Protein SpsA, Chain A"/>
    <property type="match status" value="1"/>
</dbReference>
<dbReference type="Pfam" id="PF13641">
    <property type="entry name" value="Glyco_tranf_2_3"/>
    <property type="match status" value="1"/>
</dbReference>
<dbReference type="SUPFAM" id="SSF53448">
    <property type="entry name" value="Nucleotide-diphospho-sugar transferases"/>
    <property type="match status" value="1"/>
</dbReference>